<feature type="transmembrane region" description="Helical" evidence="10">
    <location>
        <begin position="95"/>
        <end position="119"/>
    </location>
</feature>
<evidence type="ECO:0000256" key="4">
    <source>
        <dbReference type="ARBA" id="ARBA00022737"/>
    </source>
</evidence>
<keyword evidence="7 9" id="KW-0472">Membrane</keyword>
<name>A0A315EQ20_9BURK</name>
<dbReference type="InterPro" id="IPR051676">
    <property type="entry name" value="UPF0053_domain"/>
</dbReference>
<dbReference type="SUPFAM" id="SSF56176">
    <property type="entry name" value="FAD-binding/transporter-associated domain-like"/>
    <property type="match status" value="1"/>
</dbReference>
<evidence type="ECO:0008006" key="15">
    <source>
        <dbReference type="Google" id="ProtNLM"/>
    </source>
</evidence>
<dbReference type="Pfam" id="PF03471">
    <property type="entry name" value="CorC_HlyC"/>
    <property type="match status" value="1"/>
</dbReference>
<dbReference type="PROSITE" id="PS51846">
    <property type="entry name" value="CNNM"/>
    <property type="match status" value="1"/>
</dbReference>
<evidence type="ECO:0000256" key="7">
    <source>
        <dbReference type="ARBA" id="ARBA00023136"/>
    </source>
</evidence>
<dbReference type="InterPro" id="IPR005170">
    <property type="entry name" value="Transptr-assoc_dom"/>
</dbReference>
<accession>A0A315EQ20</accession>
<feature type="domain" description="CBS" evidence="11">
    <location>
        <begin position="279"/>
        <end position="343"/>
    </location>
</feature>
<dbReference type="InterPro" id="IPR016169">
    <property type="entry name" value="FAD-bd_PCMH_sub2"/>
</dbReference>
<dbReference type="Pfam" id="PF01595">
    <property type="entry name" value="CNNM"/>
    <property type="match status" value="1"/>
</dbReference>
<dbReference type="RefSeq" id="WP_108402434.1">
    <property type="nucleotide sequence ID" value="NZ_NESP01000001.1"/>
</dbReference>
<dbReference type="EMBL" id="NESP01000001">
    <property type="protein sequence ID" value="PUE60000.1"/>
    <property type="molecule type" value="Genomic_DNA"/>
</dbReference>
<comment type="caution">
    <text evidence="13">The sequence shown here is derived from an EMBL/GenBank/DDBJ whole genome shotgun (WGS) entry which is preliminary data.</text>
</comment>
<dbReference type="CDD" id="cd04590">
    <property type="entry name" value="CBS_pair_CorC_HlyC_assoc"/>
    <property type="match status" value="1"/>
</dbReference>
<keyword evidence="6 8" id="KW-0129">CBS domain</keyword>
<evidence type="ECO:0000256" key="9">
    <source>
        <dbReference type="PROSITE-ProRule" id="PRU01193"/>
    </source>
</evidence>
<evidence type="ECO:0000256" key="8">
    <source>
        <dbReference type="PROSITE-ProRule" id="PRU00703"/>
    </source>
</evidence>
<dbReference type="InterPro" id="IPR036318">
    <property type="entry name" value="FAD-bd_PCMH-like_sf"/>
</dbReference>
<feature type="transmembrane region" description="Helical" evidence="10">
    <location>
        <begin position="131"/>
        <end position="150"/>
    </location>
</feature>
<evidence type="ECO:0000256" key="1">
    <source>
        <dbReference type="ARBA" id="ARBA00004651"/>
    </source>
</evidence>
<feature type="domain" description="CNNM transmembrane" evidence="12">
    <location>
        <begin position="1"/>
        <end position="196"/>
    </location>
</feature>
<dbReference type="Proteomes" id="UP000251341">
    <property type="component" value="Unassembled WGS sequence"/>
</dbReference>
<dbReference type="SMART" id="SM01091">
    <property type="entry name" value="CorC_HlyC"/>
    <property type="match status" value="1"/>
</dbReference>
<evidence type="ECO:0000313" key="13">
    <source>
        <dbReference type="EMBL" id="PUE60000.1"/>
    </source>
</evidence>
<evidence type="ECO:0000259" key="11">
    <source>
        <dbReference type="PROSITE" id="PS51371"/>
    </source>
</evidence>
<evidence type="ECO:0000259" key="12">
    <source>
        <dbReference type="PROSITE" id="PS51846"/>
    </source>
</evidence>
<reference evidence="13 14" key="1">
    <citation type="submission" date="2017-04" db="EMBL/GenBank/DDBJ databases">
        <title>Unexpected and diverse lifestyles within the genus Limnohabitans.</title>
        <authorList>
            <person name="Kasalicky V."/>
            <person name="Mehrshad M."/>
            <person name="Andrei S.-A."/>
            <person name="Salcher M."/>
            <person name="Kratochvilova H."/>
            <person name="Simek K."/>
            <person name="Ghai R."/>
        </authorList>
    </citation>
    <scope>NUCLEOTIDE SEQUENCE [LARGE SCALE GENOMIC DNA]</scope>
    <source>
        <strain evidence="13 14">MWH-C5</strain>
    </source>
</reference>
<dbReference type="SUPFAM" id="SSF54631">
    <property type="entry name" value="CBS-domain pair"/>
    <property type="match status" value="1"/>
</dbReference>
<dbReference type="Gene3D" id="3.10.580.10">
    <property type="entry name" value="CBS-domain"/>
    <property type="match status" value="1"/>
</dbReference>
<dbReference type="Pfam" id="PF00571">
    <property type="entry name" value="CBS"/>
    <property type="match status" value="1"/>
</dbReference>
<dbReference type="InterPro" id="IPR002550">
    <property type="entry name" value="CNNM"/>
</dbReference>
<evidence type="ECO:0000256" key="6">
    <source>
        <dbReference type="ARBA" id="ARBA00023122"/>
    </source>
</evidence>
<evidence type="ECO:0000256" key="10">
    <source>
        <dbReference type="SAM" id="Phobius"/>
    </source>
</evidence>
<dbReference type="PROSITE" id="PS51371">
    <property type="entry name" value="CBS"/>
    <property type="match status" value="1"/>
</dbReference>
<evidence type="ECO:0000256" key="2">
    <source>
        <dbReference type="ARBA" id="ARBA00022475"/>
    </source>
</evidence>
<dbReference type="InterPro" id="IPR000644">
    <property type="entry name" value="CBS_dom"/>
</dbReference>
<keyword evidence="14" id="KW-1185">Reference proteome</keyword>
<keyword evidence="2" id="KW-1003">Cell membrane</keyword>
<keyword evidence="4" id="KW-0677">Repeat</keyword>
<keyword evidence="5 9" id="KW-1133">Transmembrane helix</keyword>
<evidence type="ECO:0000256" key="5">
    <source>
        <dbReference type="ARBA" id="ARBA00022989"/>
    </source>
</evidence>
<gene>
    <name evidence="13" type="ORF">B9Z44_10675</name>
</gene>
<sequence length="433" mass="46562">MDVLLIVFLTLLNGVFAMSEMALASSRKARLAALAETGDSGAQAALRLMAQPTQFLSTVQIGITSIGVLNGIVGEAAFSDDFSYWLLAQGVPENLASGLATAFVVTLITFSTILFGELVPKRIGQLFPESVARVAAPVMLALATLAKPFVHLLSASTSGMLKLLRIDVHGARTVTEEEISASLVEGVDAGVIEQHEHQMVQNVFNLDDRPLTSIMVHRSDIEWLDAKLPVPQALAQVGASGAHSWYPVCRGDLDNVVGAVSVSQLLRLPPGTDMTVEALAKPVAFIPETLSGLDLLEQFRKPAERATAHGRMVLVVDEYGVVHGLLTPRDLLEAITGELLQATPTDEAWAKQREDGSWLVDGLMPVSEFKARLTIKELPDEDRGIYNTVAGLVMAISGELPAVADVVAFGEWRFEVLDLDGRRIDKLLVSRVG</sequence>
<dbReference type="FunFam" id="3.30.465.10:FF:000023">
    <property type="entry name" value="Magnesium and cobalt transporter"/>
    <property type="match status" value="1"/>
</dbReference>
<protein>
    <recommendedName>
        <fullName evidence="15">Hemolysin</fullName>
    </recommendedName>
</protein>
<dbReference type="InterPro" id="IPR046342">
    <property type="entry name" value="CBS_dom_sf"/>
</dbReference>
<keyword evidence="3 9" id="KW-0812">Transmembrane</keyword>
<dbReference type="PANTHER" id="PTHR43099">
    <property type="entry name" value="UPF0053 PROTEIN YRKA"/>
    <property type="match status" value="1"/>
</dbReference>
<dbReference type="InterPro" id="IPR044751">
    <property type="entry name" value="Ion_transp-like_CBS"/>
</dbReference>
<dbReference type="GO" id="GO:0005886">
    <property type="term" value="C:plasma membrane"/>
    <property type="evidence" value="ECO:0007669"/>
    <property type="project" value="UniProtKB-SubCell"/>
</dbReference>
<evidence type="ECO:0000256" key="3">
    <source>
        <dbReference type="ARBA" id="ARBA00022692"/>
    </source>
</evidence>
<dbReference type="PANTHER" id="PTHR43099:SF5">
    <property type="entry name" value="HLYC_CORC FAMILY TRANSPORTER"/>
    <property type="match status" value="1"/>
</dbReference>
<dbReference type="Gene3D" id="3.30.465.10">
    <property type="match status" value="1"/>
</dbReference>
<evidence type="ECO:0000313" key="14">
    <source>
        <dbReference type="Proteomes" id="UP000251341"/>
    </source>
</evidence>
<comment type="subcellular location">
    <subcellularLocation>
        <location evidence="1">Cell membrane</location>
        <topology evidence="1">Multi-pass membrane protein</topology>
    </subcellularLocation>
</comment>
<dbReference type="GO" id="GO:0050660">
    <property type="term" value="F:flavin adenine dinucleotide binding"/>
    <property type="evidence" value="ECO:0007669"/>
    <property type="project" value="InterPro"/>
</dbReference>
<dbReference type="AlphaFoldDB" id="A0A315EQ20"/>
<organism evidence="13 14">
    <name type="scientific">Limnohabitans curvus</name>
    <dbReference type="NCBI Taxonomy" id="323423"/>
    <lineage>
        <taxon>Bacteria</taxon>
        <taxon>Pseudomonadati</taxon>
        <taxon>Pseudomonadota</taxon>
        <taxon>Betaproteobacteria</taxon>
        <taxon>Burkholderiales</taxon>
        <taxon>Comamonadaceae</taxon>
        <taxon>Limnohabitans</taxon>
    </lineage>
</organism>
<proteinExistence type="predicted"/>